<comment type="catalytic activity">
    <reaction evidence="14">
        <text>a CDP-1,2-diacyl-sn-glycerol + sn-glycerol 3-phosphate = a 1,2-diacyl-sn-glycero-3-phospho-(1'-sn-glycero-3'-phosphate) + CMP + H(+)</text>
        <dbReference type="Rhea" id="RHEA:12593"/>
        <dbReference type="ChEBI" id="CHEBI:15378"/>
        <dbReference type="ChEBI" id="CHEBI:57597"/>
        <dbReference type="ChEBI" id="CHEBI:58332"/>
        <dbReference type="ChEBI" id="CHEBI:60110"/>
        <dbReference type="ChEBI" id="CHEBI:60377"/>
        <dbReference type="EC" id="2.7.8.5"/>
    </reaction>
</comment>
<keyword evidence="7 16" id="KW-0808">Transferase</keyword>
<keyword evidence="9 17" id="KW-1133">Transmembrane helix</keyword>
<dbReference type="EC" id="2.7.8.5" evidence="4 15"/>
<evidence type="ECO:0000256" key="11">
    <source>
        <dbReference type="ARBA" id="ARBA00023136"/>
    </source>
</evidence>
<evidence type="ECO:0000256" key="3">
    <source>
        <dbReference type="ARBA" id="ARBA00010441"/>
    </source>
</evidence>
<name>E7ACB0_HELFC</name>
<dbReference type="Pfam" id="PF01066">
    <property type="entry name" value="CDP-OH_P_transf"/>
    <property type="match status" value="1"/>
</dbReference>
<keyword evidence="11 17" id="KW-0472">Membrane</keyword>
<reference evidence="18 19" key="1">
    <citation type="journal article" date="2011" name="Genome Biol. Evol.">
        <title>Comparative whole genome sequence analysis of the carcinogenic bacterial model pathogen Helicobacter felis.</title>
        <authorList>
            <person name="Arnold I.C."/>
            <person name="Zigova Z."/>
            <person name="Holden M."/>
            <person name="Lawley T.D."/>
            <person name="Rad R."/>
            <person name="Dougan G."/>
            <person name="Falkow S."/>
            <person name="Bentley S.D."/>
            <person name="Muller A."/>
        </authorList>
    </citation>
    <scope>NUCLEOTIDE SEQUENCE [LARGE SCALE GENOMIC DNA]</scope>
    <source>
        <strain evidence="19">ATCC 49179 / CCUG 28539 / NCTC 12436 / CS1</strain>
    </source>
</reference>
<evidence type="ECO:0000256" key="17">
    <source>
        <dbReference type="SAM" id="Phobius"/>
    </source>
</evidence>
<dbReference type="RefSeq" id="WP_013469363.1">
    <property type="nucleotide sequence ID" value="NC_014810.2"/>
</dbReference>
<dbReference type="PROSITE" id="PS00379">
    <property type="entry name" value="CDP_ALCOHOL_P_TRANSF"/>
    <property type="match status" value="1"/>
</dbReference>
<evidence type="ECO:0000256" key="9">
    <source>
        <dbReference type="ARBA" id="ARBA00022989"/>
    </source>
</evidence>
<dbReference type="AlphaFoldDB" id="E7ACB0"/>
<dbReference type="PANTHER" id="PTHR14269:SF62">
    <property type="entry name" value="CDP-DIACYLGLYCEROL--GLYCEROL-3-PHOSPHATE 3-PHOSPHATIDYLTRANSFERASE 1, CHLOROPLASTIC"/>
    <property type="match status" value="1"/>
</dbReference>
<evidence type="ECO:0000256" key="16">
    <source>
        <dbReference type="RuleBase" id="RU003750"/>
    </source>
</evidence>
<keyword evidence="8 17" id="KW-0812">Transmembrane</keyword>
<protein>
    <recommendedName>
        <fullName evidence="5 15">CDP-diacylglycerol--glycerol-3-phosphate 3-phosphatidyltransferase</fullName>
        <ecNumber evidence="4 15">2.7.8.5</ecNumber>
    </recommendedName>
</protein>
<keyword evidence="10" id="KW-0443">Lipid metabolism</keyword>
<dbReference type="STRING" id="936155.HFELIS_09130"/>
<dbReference type="PIRSF" id="PIRSF000847">
    <property type="entry name" value="Phos_ph_gly_syn"/>
    <property type="match status" value="1"/>
</dbReference>
<dbReference type="eggNOG" id="COG0558">
    <property type="taxonomic scope" value="Bacteria"/>
</dbReference>
<dbReference type="Gene3D" id="1.20.120.1760">
    <property type="match status" value="1"/>
</dbReference>
<keyword evidence="6" id="KW-0444">Lipid biosynthesis</keyword>
<dbReference type="KEGG" id="hfe:HFELIS_09130"/>
<dbReference type="OrthoDB" id="9796672at2"/>
<evidence type="ECO:0000256" key="8">
    <source>
        <dbReference type="ARBA" id="ARBA00022692"/>
    </source>
</evidence>
<comment type="pathway">
    <text evidence="2">Phospholipid metabolism; phosphatidylglycerol biosynthesis; phosphatidylglycerol from CDP-diacylglycerol: step 1/2.</text>
</comment>
<evidence type="ECO:0000256" key="12">
    <source>
        <dbReference type="ARBA" id="ARBA00023209"/>
    </source>
</evidence>
<dbReference type="GO" id="GO:0046474">
    <property type="term" value="P:glycerophospholipid biosynthetic process"/>
    <property type="evidence" value="ECO:0007669"/>
    <property type="project" value="TreeGrafter"/>
</dbReference>
<evidence type="ECO:0000313" key="18">
    <source>
        <dbReference type="EMBL" id="CBY82997.1"/>
    </source>
</evidence>
<dbReference type="InterPro" id="IPR043130">
    <property type="entry name" value="CDP-OH_PTrfase_TM_dom"/>
</dbReference>
<dbReference type="EMBL" id="FQ670179">
    <property type="protein sequence ID" value="CBY82997.1"/>
    <property type="molecule type" value="Genomic_DNA"/>
</dbReference>
<evidence type="ECO:0000256" key="15">
    <source>
        <dbReference type="NCBIfam" id="TIGR00560"/>
    </source>
</evidence>
<proteinExistence type="inferred from homology"/>
<evidence type="ECO:0000256" key="10">
    <source>
        <dbReference type="ARBA" id="ARBA00023098"/>
    </source>
</evidence>
<sequence>MLAKFARNIPNILTILRIFLAIFLLFFILHGESVFKLSTLYANYIESSIFLGAALTDFLDGYIARNYHLKTLFGEIFDPLADKILILAAFLGLLYLDRINPWVPFVILGREFFIAGLRISVSNMGKSIAVSRLGKYKTFLQIIAISSLLADLHLGSVVVGYYLVALALFATLYSGMDYVIKYYRLVRTLEV</sequence>
<dbReference type="GeneID" id="36134622"/>
<evidence type="ECO:0000256" key="1">
    <source>
        <dbReference type="ARBA" id="ARBA00004141"/>
    </source>
</evidence>
<dbReference type="GO" id="GO:0016020">
    <property type="term" value="C:membrane"/>
    <property type="evidence" value="ECO:0007669"/>
    <property type="project" value="UniProtKB-SubCell"/>
</dbReference>
<evidence type="ECO:0000256" key="2">
    <source>
        <dbReference type="ARBA" id="ARBA00005042"/>
    </source>
</evidence>
<organism evidence="18 19">
    <name type="scientific">Helicobacter felis (strain ATCC 49179 / CCUG 28539 / NCTC 12436 / CS1)</name>
    <dbReference type="NCBI Taxonomy" id="936155"/>
    <lineage>
        <taxon>Bacteria</taxon>
        <taxon>Pseudomonadati</taxon>
        <taxon>Campylobacterota</taxon>
        <taxon>Epsilonproteobacteria</taxon>
        <taxon>Campylobacterales</taxon>
        <taxon>Helicobacteraceae</taxon>
        <taxon>Helicobacter</taxon>
    </lineage>
</organism>
<evidence type="ECO:0000256" key="4">
    <source>
        <dbReference type="ARBA" id="ARBA00013170"/>
    </source>
</evidence>
<evidence type="ECO:0000256" key="14">
    <source>
        <dbReference type="ARBA" id="ARBA00048586"/>
    </source>
</evidence>
<evidence type="ECO:0000256" key="13">
    <source>
        <dbReference type="ARBA" id="ARBA00023264"/>
    </source>
</evidence>
<dbReference type="GO" id="GO:0008444">
    <property type="term" value="F:CDP-diacylglycerol-glycerol-3-phosphate 3-phosphatidyltransferase activity"/>
    <property type="evidence" value="ECO:0007669"/>
    <property type="project" value="UniProtKB-UniRule"/>
</dbReference>
<feature type="transmembrane region" description="Helical" evidence="17">
    <location>
        <begin position="12"/>
        <end position="29"/>
    </location>
</feature>
<dbReference type="InterPro" id="IPR004570">
    <property type="entry name" value="Phosphatidylglycerol_P_synth"/>
</dbReference>
<dbReference type="NCBIfam" id="TIGR00560">
    <property type="entry name" value="pgsA"/>
    <property type="match status" value="1"/>
</dbReference>
<dbReference type="InterPro" id="IPR050324">
    <property type="entry name" value="CDP-alcohol_PTase-I"/>
</dbReference>
<comment type="subcellular location">
    <subcellularLocation>
        <location evidence="1">Membrane</location>
        <topology evidence="1">Multi-pass membrane protein</topology>
    </subcellularLocation>
</comment>
<feature type="transmembrane region" description="Helical" evidence="17">
    <location>
        <begin position="160"/>
        <end position="180"/>
    </location>
</feature>
<gene>
    <name evidence="18" type="primary">pgsA</name>
    <name evidence="18" type="ordered locus">Hfelis_09130</name>
</gene>
<evidence type="ECO:0000313" key="19">
    <source>
        <dbReference type="Proteomes" id="UP000007934"/>
    </source>
</evidence>
<keyword evidence="13" id="KW-1208">Phospholipid metabolism</keyword>
<evidence type="ECO:0000256" key="6">
    <source>
        <dbReference type="ARBA" id="ARBA00022516"/>
    </source>
</evidence>
<evidence type="ECO:0000256" key="5">
    <source>
        <dbReference type="ARBA" id="ARBA00014944"/>
    </source>
</evidence>
<comment type="similarity">
    <text evidence="3 16">Belongs to the CDP-alcohol phosphatidyltransferase class-I family.</text>
</comment>
<evidence type="ECO:0000256" key="7">
    <source>
        <dbReference type="ARBA" id="ARBA00022679"/>
    </source>
</evidence>
<dbReference type="Proteomes" id="UP000007934">
    <property type="component" value="Chromosome"/>
</dbReference>
<keyword evidence="12" id="KW-0594">Phospholipid biosynthesis</keyword>
<dbReference type="HOGENOM" id="CLU_051314_2_2_7"/>
<accession>E7ACB0</accession>
<keyword evidence="19" id="KW-1185">Reference proteome</keyword>
<dbReference type="InterPro" id="IPR048254">
    <property type="entry name" value="CDP_ALCOHOL_P_TRANSF_CS"/>
</dbReference>
<dbReference type="InterPro" id="IPR000462">
    <property type="entry name" value="CDP-OH_P_trans"/>
</dbReference>
<dbReference type="PANTHER" id="PTHR14269">
    <property type="entry name" value="CDP-DIACYLGLYCEROL--GLYCEROL-3-PHOSPHATE 3-PHOSPHATIDYLTRANSFERASE-RELATED"/>
    <property type="match status" value="1"/>
</dbReference>